<keyword evidence="5" id="KW-1185">Reference proteome</keyword>
<dbReference type="Pfam" id="PF07707">
    <property type="entry name" value="BACK"/>
    <property type="match status" value="1"/>
</dbReference>
<evidence type="ECO:0000259" key="3">
    <source>
        <dbReference type="PROSITE" id="PS50097"/>
    </source>
</evidence>
<dbReference type="FunFam" id="3.30.710.10:FF:000001">
    <property type="entry name" value="Kelch-like family member 20"/>
    <property type="match status" value="1"/>
</dbReference>
<dbReference type="SMART" id="SM00612">
    <property type="entry name" value="Kelch"/>
    <property type="match status" value="6"/>
</dbReference>
<evidence type="ECO:0000313" key="5">
    <source>
        <dbReference type="Proteomes" id="UP000007635"/>
    </source>
</evidence>
<organism evidence="4 5">
    <name type="scientific">Gasterosteus aculeatus aculeatus</name>
    <name type="common">three-spined stickleback</name>
    <dbReference type="NCBI Taxonomy" id="481459"/>
    <lineage>
        <taxon>Eukaryota</taxon>
        <taxon>Metazoa</taxon>
        <taxon>Chordata</taxon>
        <taxon>Craniata</taxon>
        <taxon>Vertebrata</taxon>
        <taxon>Euteleostomi</taxon>
        <taxon>Actinopterygii</taxon>
        <taxon>Neopterygii</taxon>
        <taxon>Teleostei</taxon>
        <taxon>Neoteleostei</taxon>
        <taxon>Acanthomorphata</taxon>
        <taxon>Eupercaria</taxon>
        <taxon>Perciformes</taxon>
        <taxon>Cottioidei</taxon>
        <taxon>Gasterosteales</taxon>
        <taxon>Gasterosteidae</taxon>
        <taxon>Gasterosteus</taxon>
    </lineage>
</organism>
<dbReference type="Gene3D" id="3.30.710.10">
    <property type="entry name" value="Potassium Channel Kv1.1, Chain A"/>
    <property type="match status" value="1"/>
</dbReference>
<evidence type="ECO:0000313" key="4">
    <source>
        <dbReference type="Ensembl" id="ENSGACP00000043578.1"/>
    </source>
</evidence>
<sequence length="630" mass="70440">MLPPLLLPPPPPLLLPPLRHSLSGDDYLFVEARHPNTVLQGLNSLRLNNAFCDVTLCCGGQEFPCHRIVLASFSSYFQAMFSTDLIESKQERVAINGVEPQMIGMLVSYAYTSQVYISKANVQALLAAANLLDVMDVREACCQFMKRQMDEMNCVGIHCFAEAHSCKALEKHSMDYIHEHFGGVSQQEEFLSLCVDKLTEIIASDFLNVPKEELVFEAAMSWLNKCSSRKQSFDKVLEHIRLPLISPYYLHDVIESLDVVQENRGCQKLISEAKDYMLLKDRRGELYCPRARPRRSTGTAEVIVTVGGEDDKVVLRSVESFDPVTHQWKNLACLPFAVSKHGLVVSDSTLYLAGGEFPDGSASREMWRYDPCFDSWMEMAPMNVARSELGLVMLDGFVYAVGGWEGRSRLDSVECYDPHTNSWQFKESVKMAVTSPAVVALDGLLYVTGGAVLEDGDGTDLAQVYNPQTSAWAEVAPMQIARSGSAACTLKGKIYVIGVMPKQQHQQQAAWGEKAFNLSFVLPGGWHASTENTDKVECYSPKTNQWTMCAPMKERRYRPGAAVVDGKIYVLGGEEGWDRYHDTIECFCDETDTWEMVGEMPTSRSWLSCVSLQLRKDVHTSSFPRTPSDI</sequence>
<dbReference type="GeneTree" id="ENSGT00940000166319"/>
<dbReference type="InterPro" id="IPR015915">
    <property type="entry name" value="Kelch-typ_b-propeller"/>
</dbReference>
<name>A0AAQ4PZU8_GASAC</name>
<dbReference type="InterPro" id="IPR006652">
    <property type="entry name" value="Kelch_1"/>
</dbReference>
<dbReference type="SUPFAM" id="SSF117281">
    <property type="entry name" value="Kelch motif"/>
    <property type="match status" value="2"/>
</dbReference>
<protein>
    <recommendedName>
        <fullName evidence="3">BTB domain-containing protein</fullName>
    </recommendedName>
</protein>
<dbReference type="FunFam" id="1.25.40.420:FF:000001">
    <property type="entry name" value="Kelch-like family member 12"/>
    <property type="match status" value="1"/>
</dbReference>
<reference evidence="4" key="3">
    <citation type="submission" date="2025-09" db="UniProtKB">
        <authorList>
            <consortium name="Ensembl"/>
        </authorList>
    </citation>
    <scope>IDENTIFICATION</scope>
</reference>
<dbReference type="Pfam" id="PF24681">
    <property type="entry name" value="Kelch_KLHDC2_KLHL20_DRC7"/>
    <property type="match status" value="1"/>
</dbReference>
<dbReference type="SMART" id="SM00875">
    <property type="entry name" value="BACK"/>
    <property type="match status" value="1"/>
</dbReference>
<reference evidence="4 5" key="1">
    <citation type="journal article" date="2021" name="G3 (Bethesda)">
        <title>Improved contiguity of the threespine stickleback genome using long-read sequencing.</title>
        <authorList>
            <person name="Nath S."/>
            <person name="Shaw D.E."/>
            <person name="White M.A."/>
        </authorList>
    </citation>
    <scope>NUCLEOTIDE SEQUENCE [LARGE SCALE GENOMIC DNA]</scope>
    <source>
        <strain evidence="4 5">Lake Benthic</strain>
    </source>
</reference>
<dbReference type="InterPro" id="IPR011333">
    <property type="entry name" value="SKP1/BTB/POZ_sf"/>
</dbReference>
<dbReference type="AlphaFoldDB" id="A0AAQ4PZU8"/>
<dbReference type="Gene3D" id="2.120.10.80">
    <property type="entry name" value="Kelch-type beta propeller"/>
    <property type="match status" value="2"/>
</dbReference>
<dbReference type="SUPFAM" id="SSF54695">
    <property type="entry name" value="POZ domain"/>
    <property type="match status" value="1"/>
</dbReference>
<dbReference type="SMART" id="SM00225">
    <property type="entry name" value="BTB"/>
    <property type="match status" value="1"/>
</dbReference>
<dbReference type="GO" id="GO:0005737">
    <property type="term" value="C:cytoplasm"/>
    <property type="evidence" value="ECO:0007669"/>
    <property type="project" value="UniProtKB-ARBA"/>
</dbReference>
<dbReference type="Ensembl" id="ENSGACT00000047227.1">
    <property type="protein sequence ID" value="ENSGACP00000043578.1"/>
    <property type="gene ID" value="ENSGACG00000011550.2"/>
</dbReference>
<accession>A0AAQ4PZU8</accession>
<dbReference type="Proteomes" id="UP000007635">
    <property type="component" value="Chromosome XI"/>
</dbReference>
<dbReference type="Pfam" id="PF00651">
    <property type="entry name" value="BTB"/>
    <property type="match status" value="1"/>
</dbReference>
<keyword evidence="2" id="KW-0677">Repeat</keyword>
<dbReference type="Gene3D" id="1.25.40.420">
    <property type="match status" value="1"/>
</dbReference>
<reference evidence="4" key="2">
    <citation type="submission" date="2025-08" db="UniProtKB">
        <authorList>
            <consortium name="Ensembl"/>
        </authorList>
    </citation>
    <scope>IDENTIFICATION</scope>
</reference>
<proteinExistence type="predicted"/>
<keyword evidence="1" id="KW-0880">Kelch repeat</keyword>
<evidence type="ECO:0000256" key="2">
    <source>
        <dbReference type="ARBA" id="ARBA00022737"/>
    </source>
</evidence>
<dbReference type="PANTHER" id="PTHR45632:SF17">
    <property type="entry name" value="KELCH-LIKE PROTEIN 31"/>
    <property type="match status" value="1"/>
</dbReference>
<dbReference type="PIRSF" id="PIRSF037037">
    <property type="entry name" value="Kelch-like_protein_gigaxonin"/>
    <property type="match status" value="1"/>
</dbReference>
<dbReference type="PANTHER" id="PTHR45632">
    <property type="entry name" value="LD33804P"/>
    <property type="match status" value="1"/>
</dbReference>
<dbReference type="Pfam" id="PF01344">
    <property type="entry name" value="Kelch_1"/>
    <property type="match status" value="2"/>
</dbReference>
<dbReference type="InterPro" id="IPR017096">
    <property type="entry name" value="BTB-kelch_protein"/>
</dbReference>
<feature type="domain" description="BTB" evidence="3">
    <location>
        <begin position="52"/>
        <end position="119"/>
    </location>
</feature>
<dbReference type="PROSITE" id="PS50097">
    <property type="entry name" value="BTB"/>
    <property type="match status" value="1"/>
</dbReference>
<dbReference type="InterPro" id="IPR000210">
    <property type="entry name" value="BTB/POZ_dom"/>
</dbReference>
<dbReference type="InterPro" id="IPR011705">
    <property type="entry name" value="BACK"/>
</dbReference>
<evidence type="ECO:0000256" key="1">
    <source>
        <dbReference type="ARBA" id="ARBA00022441"/>
    </source>
</evidence>